<dbReference type="RefSeq" id="WP_203095814.1">
    <property type="nucleotide sequence ID" value="NZ_CP059075.1"/>
</dbReference>
<evidence type="ECO:0000313" key="2">
    <source>
        <dbReference type="Proteomes" id="UP000596329"/>
    </source>
</evidence>
<protein>
    <submittedName>
        <fullName evidence="1">Fibronectin type III domain-containing protein</fullName>
    </submittedName>
</protein>
<sequence length="1202" mass="136345">MNLDTDERMLPDGQYRYAENVIINDSEGSDVGSVQNSYSNKKLTNIHFGKNVKTLGKYEDEFRDKIYWLVKSDSGCYLLEWDNPSESVAFVLKDTRPIGSRVFDLKDDFLCTGFEKIINDDINNDLIILTDNNMQPLCINVERAKSYGENGFEEEDILLIKKPPRFAPVARLFYTSEKSNNIEEKFISFAYRYQYLDNEWSALSSFTNYKFSPNPYKIDYYTLDNLGMTNAFNAVEITFNTGDKRVKNIQIIAKESNSNNLYIIESFNKDKEGYNHNDFKKFVFSNNKVYKLLPEKELWRSFDNVPRKAKALTNIGNRPIFGNYLEGYNLEDINGVKVRINHKISLKSDSLKVDDLLNTTKSNIPGTNTLIITNPNNYPLKKNSKITFILNVTQQASDILCYNKIFQYVLLDDYLSLNDLFLSSDFINFIETINSNYLLNNTFSTPSGYTKDSDSEITIIYGANVGLSVSPSTYINAANTILTVNFVFKISSYVSLSSIENASSCKSNRDYALGIEYLDKYNRKTTTLTAIKNTIYIPNEKSEYKNTLQIQIRNKPPYWADRFKIVVKSQPLTYHTITVNNYYIEGAFVWIRLEGNDKDKVKLGEYLILKKTNTKVQGDIIKTKILEVSSQPKDFIVENTRSEPSGFYIKIKPSGFSMNENNNITIDRHDSKGSASKKRNPTCYLDLFTDLNATPKNQPILAGSSIHLTINSSFNYKSGASVHLWQQTFEIQRDYIDIEDWYNDILLGRSMPASGDGGNYLGKVFLVTGYFNRRFVPDANGKKYLMVTGLESGNLNGDITDIFDGAGKSGTVDAWISLRKSSGDYIFETEPKKSIDQDLFYETEQTFEIINNQHKGNVQDQDLSLNNPAIISLDFFNCYAQGNGTESYAIKDAFNKPSLNIDLRPTTTITEEYTEVLRFADLTYGEPYVESTGKNGINEFNLATANYKQLDKNYGSVQKLLSRDNDLVVLQEEKTSKVMFGKDILYNADGTSNLSSVPDVLGQQVTYLGENGCQNPESVAVYDYQIFFTNARRGVVQRLSIDGVTDIVTGMVDWFRDKFIINPSSKKIGGFDPYFKQYVLSIGDEIPKILQLQCNNIITKLGKNNPFVYDLKLNDSYGNIVLNYNITLGSVTIQVLFNGVVTVASNVTGIGSLTIPRDTLLKHIAQITITPVTAKASYEITNNCPIGPVNHYYRQYNTKCVS</sequence>
<organism evidence="1 2">
    <name type="scientific">Flavobacterium psychrophilum</name>
    <dbReference type="NCBI Taxonomy" id="96345"/>
    <lineage>
        <taxon>Bacteria</taxon>
        <taxon>Pseudomonadati</taxon>
        <taxon>Bacteroidota</taxon>
        <taxon>Flavobacteriia</taxon>
        <taxon>Flavobacteriales</taxon>
        <taxon>Flavobacteriaceae</taxon>
        <taxon>Flavobacterium</taxon>
    </lineage>
</organism>
<dbReference type="EMBL" id="CP059075">
    <property type="protein sequence ID" value="QRE03515.1"/>
    <property type="molecule type" value="Genomic_DNA"/>
</dbReference>
<accession>A0A7U2R908</accession>
<dbReference type="AlphaFoldDB" id="A0A7U2R908"/>
<reference evidence="1 2" key="1">
    <citation type="submission" date="2020-07" db="EMBL/GenBank/DDBJ databases">
        <title>Genomic characterization of Flavobacterium psychrophilum strains.</title>
        <authorList>
            <person name="Castillo D."/>
            <person name="Jorgensen J."/>
            <person name="Middelboe M."/>
        </authorList>
    </citation>
    <scope>NUCLEOTIDE SEQUENCE [LARGE SCALE GENOMIC DNA]</scope>
    <source>
        <strain evidence="1 2">FPS-R7</strain>
    </source>
</reference>
<dbReference type="Proteomes" id="UP000596329">
    <property type="component" value="Chromosome"/>
</dbReference>
<evidence type="ECO:0000313" key="1">
    <source>
        <dbReference type="EMBL" id="QRE03515.1"/>
    </source>
</evidence>
<gene>
    <name evidence="1" type="ORF">H0H26_11585</name>
</gene>
<name>A0A7U2R908_FLAPS</name>
<proteinExistence type="predicted"/>